<dbReference type="Proteomes" id="UP001321473">
    <property type="component" value="Unassembled WGS sequence"/>
</dbReference>
<organism evidence="1 2">
    <name type="scientific">Amblyomma americanum</name>
    <name type="common">Lone star tick</name>
    <dbReference type="NCBI Taxonomy" id="6943"/>
    <lineage>
        <taxon>Eukaryota</taxon>
        <taxon>Metazoa</taxon>
        <taxon>Ecdysozoa</taxon>
        <taxon>Arthropoda</taxon>
        <taxon>Chelicerata</taxon>
        <taxon>Arachnida</taxon>
        <taxon>Acari</taxon>
        <taxon>Parasitiformes</taxon>
        <taxon>Ixodida</taxon>
        <taxon>Ixodoidea</taxon>
        <taxon>Ixodidae</taxon>
        <taxon>Amblyomminae</taxon>
        <taxon>Amblyomma</taxon>
    </lineage>
</organism>
<name>A0AAQ4DG13_AMBAM</name>
<sequence length="81" mass="8220">MALVPTGIAVCRGASVAAVVRCVARWPAADRLKRGGPVLGAVVGELTGQLDAAIVWKAVVTIADSGPTCPRPLPNEFAGAR</sequence>
<reference evidence="1 2" key="1">
    <citation type="journal article" date="2023" name="Arcadia Sci">
        <title>De novo assembly of a long-read Amblyomma americanum tick genome.</title>
        <authorList>
            <person name="Chou S."/>
            <person name="Poskanzer K.E."/>
            <person name="Rollins M."/>
            <person name="Thuy-Boun P.S."/>
        </authorList>
    </citation>
    <scope>NUCLEOTIDE SEQUENCE [LARGE SCALE GENOMIC DNA]</scope>
    <source>
        <strain evidence="1">F_SG_1</strain>
        <tissue evidence="1">Salivary glands</tissue>
    </source>
</reference>
<accession>A0AAQ4DG13</accession>
<evidence type="ECO:0000313" key="1">
    <source>
        <dbReference type="EMBL" id="KAK8761403.1"/>
    </source>
</evidence>
<dbReference type="EMBL" id="JARKHS020031216">
    <property type="protein sequence ID" value="KAK8761403.1"/>
    <property type="molecule type" value="Genomic_DNA"/>
</dbReference>
<dbReference type="AlphaFoldDB" id="A0AAQ4DG13"/>
<keyword evidence="2" id="KW-1185">Reference proteome</keyword>
<evidence type="ECO:0000313" key="2">
    <source>
        <dbReference type="Proteomes" id="UP001321473"/>
    </source>
</evidence>
<gene>
    <name evidence="1" type="ORF">V5799_027327</name>
</gene>
<comment type="caution">
    <text evidence="1">The sequence shown here is derived from an EMBL/GenBank/DDBJ whole genome shotgun (WGS) entry which is preliminary data.</text>
</comment>
<protein>
    <submittedName>
        <fullName evidence="1">Uncharacterized protein</fullName>
    </submittedName>
</protein>
<proteinExistence type="predicted"/>